<dbReference type="GO" id="GO:0016874">
    <property type="term" value="F:ligase activity"/>
    <property type="evidence" value="ECO:0007669"/>
    <property type="project" value="UniProtKB-KW"/>
</dbReference>
<dbReference type="InterPro" id="IPR007016">
    <property type="entry name" value="O-antigen_ligase-rel_domated"/>
</dbReference>
<feature type="transmembrane region" description="Helical" evidence="5">
    <location>
        <begin position="300"/>
        <end position="319"/>
    </location>
</feature>
<feature type="transmembrane region" description="Helical" evidence="5">
    <location>
        <begin position="12"/>
        <end position="34"/>
    </location>
</feature>
<evidence type="ECO:0000256" key="2">
    <source>
        <dbReference type="ARBA" id="ARBA00022692"/>
    </source>
</evidence>
<dbReference type="RefSeq" id="WP_010261517.1">
    <property type="nucleotide sequence ID" value="NZ_CAEG01000010.1"/>
</dbReference>
<reference evidence="7 8" key="1">
    <citation type="submission" date="2016-10" db="EMBL/GenBank/DDBJ databases">
        <authorList>
            <person name="de Groot N.N."/>
        </authorList>
    </citation>
    <scope>NUCLEOTIDE SEQUENCE [LARGE SCALE GENOMIC DNA]</scope>
    <source>
        <strain evidence="7 8">DSM 25383</strain>
    </source>
</reference>
<feature type="transmembrane region" description="Helical" evidence="5">
    <location>
        <begin position="85"/>
        <end position="105"/>
    </location>
</feature>
<feature type="domain" description="O-antigen ligase-related" evidence="6">
    <location>
        <begin position="266"/>
        <end position="406"/>
    </location>
</feature>
<feature type="transmembrane region" description="Helical" evidence="5">
    <location>
        <begin position="390"/>
        <end position="413"/>
    </location>
</feature>
<evidence type="ECO:0000313" key="8">
    <source>
        <dbReference type="Proteomes" id="UP000183253"/>
    </source>
</evidence>
<proteinExistence type="predicted"/>
<protein>
    <submittedName>
        <fullName evidence="7">O-Antigen ligase</fullName>
    </submittedName>
</protein>
<dbReference type="STRING" id="1033731.SAMN05444145_103144"/>
<dbReference type="GO" id="GO:0016020">
    <property type="term" value="C:membrane"/>
    <property type="evidence" value="ECO:0007669"/>
    <property type="project" value="UniProtKB-SubCell"/>
</dbReference>
<dbReference type="Pfam" id="PF04932">
    <property type="entry name" value="Wzy_C"/>
    <property type="match status" value="1"/>
</dbReference>
<dbReference type="AlphaFoldDB" id="A0A1H4AWF5"/>
<feature type="transmembrane region" description="Helical" evidence="5">
    <location>
        <begin position="63"/>
        <end position="79"/>
    </location>
</feature>
<comment type="subcellular location">
    <subcellularLocation>
        <location evidence="1">Membrane</location>
        <topology evidence="1">Multi-pass membrane protein</topology>
    </subcellularLocation>
</comment>
<evidence type="ECO:0000256" key="1">
    <source>
        <dbReference type="ARBA" id="ARBA00004141"/>
    </source>
</evidence>
<name>A0A1H4AWF5_9BACT</name>
<dbReference type="OrthoDB" id="783093at2"/>
<feature type="transmembrane region" description="Helical" evidence="5">
    <location>
        <begin position="179"/>
        <end position="195"/>
    </location>
</feature>
<dbReference type="InterPro" id="IPR051533">
    <property type="entry name" value="WaaL-like"/>
</dbReference>
<feature type="transmembrane region" description="Helical" evidence="5">
    <location>
        <begin position="261"/>
        <end position="293"/>
    </location>
</feature>
<keyword evidence="3 5" id="KW-1133">Transmembrane helix</keyword>
<evidence type="ECO:0000313" key="7">
    <source>
        <dbReference type="EMBL" id="SEA40200.1"/>
    </source>
</evidence>
<dbReference type="EMBL" id="FNRI01000003">
    <property type="protein sequence ID" value="SEA40200.1"/>
    <property type="molecule type" value="Genomic_DNA"/>
</dbReference>
<keyword evidence="2 5" id="KW-0812">Transmembrane</keyword>
<feature type="transmembrane region" description="Helical" evidence="5">
    <location>
        <begin position="40"/>
        <end position="56"/>
    </location>
</feature>
<feature type="transmembrane region" description="Helical" evidence="5">
    <location>
        <begin position="117"/>
        <end position="137"/>
    </location>
</feature>
<feature type="transmembrane region" description="Helical" evidence="5">
    <location>
        <begin position="433"/>
        <end position="450"/>
    </location>
</feature>
<organism evidence="7 8">
    <name type="scientific">Alistipes timonensis JC136</name>
    <dbReference type="NCBI Taxonomy" id="1033731"/>
    <lineage>
        <taxon>Bacteria</taxon>
        <taxon>Pseudomonadati</taxon>
        <taxon>Bacteroidota</taxon>
        <taxon>Bacteroidia</taxon>
        <taxon>Bacteroidales</taxon>
        <taxon>Rikenellaceae</taxon>
        <taxon>Alistipes</taxon>
    </lineage>
</organism>
<evidence type="ECO:0000256" key="5">
    <source>
        <dbReference type="SAM" id="Phobius"/>
    </source>
</evidence>
<dbReference type="Proteomes" id="UP000183253">
    <property type="component" value="Unassembled WGS sequence"/>
</dbReference>
<keyword evidence="7" id="KW-0436">Ligase</keyword>
<sequence>MQLTGNITAPLSISRALVGLVLAGGVAAIAYAFIRFGLPAGAAIALLPAGLCILWLSMRNPAFSMLGMLVLNYFIMYLGREFLHGAPVGVILDAALFFNLAMLILQALVHRVEWRRAGTGLTLAAAIWMIYCVLELFNPQSVSLKGWTMTIRSLAFYFFLIVVLTQLTMARYKYLKQMLAVWSVLTLIAVGKALAQKYLGFNAAENYWLFVEGGATTHIIYTGVRYFSLYSDAANFGAGMGLAMVVFSISALYYRNPWMKAYMLAVAAAACYGMLISGTRSALAVPFAGYAVFVMLSRNFRMVVAGVFLIIMAFCFLKFTTIGQGNPIIRRARSAFNTQDASFQVRLDNQARLRELMRGKPFGAGLGHGGGKAKVFAPDAPLSQVPTDSWFVMIWVETGIVGLLLHIGILLYVLGKGAWLVFFRLRNPQLKGFVAALTAGIAGVVVMAYANEVFGQIPTGAIIYMSMAFIFLSPRFDKELAEAEEAKHTIPAKNLLAGKTTTP</sequence>
<evidence type="ECO:0000259" key="6">
    <source>
        <dbReference type="Pfam" id="PF04932"/>
    </source>
</evidence>
<evidence type="ECO:0000256" key="3">
    <source>
        <dbReference type="ARBA" id="ARBA00022989"/>
    </source>
</evidence>
<gene>
    <name evidence="7" type="ORF">SAMN05444145_103144</name>
</gene>
<keyword evidence="4 5" id="KW-0472">Membrane</keyword>
<feature type="transmembrane region" description="Helical" evidence="5">
    <location>
        <begin position="236"/>
        <end position="255"/>
    </location>
</feature>
<keyword evidence="8" id="KW-1185">Reference proteome</keyword>
<dbReference type="PANTHER" id="PTHR37422">
    <property type="entry name" value="TEICHURONIC ACID BIOSYNTHESIS PROTEIN TUAE"/>
    <property type="match status" value="1"/>
</dbReference>
<dbReference type="PANTHER" id="PTHR37422:SF13">
    <property type="entry name" value="LIPOPOLYSACCHARIDE BIOSYNTHESIS PROTEIN PA4999-RELATED"/>
    <property type="match status" value="1"/>
</dbReference>
<evidence type="ECO:0000256" key="4">
    <source>
        <dbReference type="ARBA" id="ARBA00023136"/>
    </source>
</evidence>
<accession>A0A1H4AWF5</accession>
<feature type="transmembrane region" description="Helical" evidence="5">
    <location>
        <begin position="149"/>
        <end position="167"/>
    </location>
</feature>